<reference evidence="1" key="1">
    <citation type="submission" date="2020-03" db="EMBL/GenBank/DDBJ databases">
        <title>The deep terrestrial virosphere.</title>
        <authorList>
            <person name="Holmfeldt K."/>
            <person name="Nilsson E."/>
            <person name="Simone D."/>
            <person name="Lopez-Fernandez M."/>
            <person name="Wu X."/>
            <person name="de Brujin I."/>
            <person name="Lundin D."/>
            <person name="Andersson A."/>
            <person name="Bertilsson S."/>
            <person name="Dopson M."/>
        </authorList>
    </citation>
    <scope>NUCLEOTIDE SEQUENCE</scope>
    <source>
        <strain evidence="1">MM171A00102</strain>
        <strain evidence="2">MM171B00096</strain>
    </source>
</reference>
<sequence length="190" mass="20017">MSKSSARNNSQSVAAFSVEAWRAQLDGAALAFVSSGHRMLGLMLEARGKIELDTGREALQHAFGQAYATTYNVTFEEAVKAKSVMNRVSDGMAVLKAEKLPDSLPGNIQQAADACRKANPKAGRKPRQPVAPKVDAKDVNPLALLEAALEALRSQAGDNETALSLIGDLVDLAQELGNELASSANEAKAA</sequence>
<dbReference type="EMBL" id="MT143709">
    <property type="protein sequence ID" value="QJB01495.1"/>
    <property type="molecule type" value="Genomic_DNA"/>
</dbReference>
<name>A0A6M3M786_9ZZZZ</name>
<protein>
    <submittedName>
        <fullName evidence="1">Uncharacterized protein</fullName>
    </submittedName>
</protein>
<gene>
    <name evidence="1" type="ORF">MM171A00102_0054</name>
    <name evidence="2" type="ORF">MM171B00096_0043</name>
</gene>
<dbReference type="EMBL" id="MT143896">
    <property type="protein sequence ID" value="QJH92481.1"/>
    <property type="molecule type" value="Genomic_DNA"/>
</dbReference>
<accession>A0A6M3M786</accession>
<evidence type="ECO:0000313" key="2">
    <source>
        <dbReference type="EMBL" id="QJH92481.1"/>
    </source>
</evidence>
<dbReference type="AlphaFoldDB" id="A0A6M3M786"/>
<evidence type="ECO:0000313" key="1">
    <source>
        <dbReference type="EMBL" id="QJB01495.1"/>
    </source>
</evidence>
<organism evidence="1">
    <name type="scientific">viral metagenome</name>
    <dbReference type="NCBI Taxonomy" id="1070528"/>
    <lineage>
        <taxon>unclassified sequences</taxon>
        <taxon>metagenomes</taxon>
        <taxon>organismal metagenomes</taxon>
    </lineage>
</organism>
<proteinExistence type="predicted"/>